<dbReference type="AlphaFoldDB" id="A0A1B8TWA8"/>
<dbReference type="Proteomes" id="UP000092612">
    <property type="component" value="Unassembled WGS sequence"/>
</dbReference>
<dbReference type="OrthoDB" id="9764939at2"/>
<comment type="caution">
    <text evidence="2">The sequence shown here is derived from an EMBL/GenBank/DDBJ whole genome shotgun (WGS) entry which is preliminary data.</text>
</comment>
<dbReference type="GO" id="GO:0006508">
    <property type="term" value="P:proteolysis"/>
    <property type="evidence" value="ECO:0007669"/>
    <property type="project" value="InterPro"/>
</dbReference>
<dbReference type="InterPro" id="IPR045175">
    <property type="entry name" value="M28_fam"/>
</dbReference>
<evidence type="ECO:0000313" key="2">
    <source>
        <dbReference type="EMBL" id="OBY63888.1"/>
    </source>
</evidence>
<organism evidence="2 3">
    <name type="scientific">Polaribacter reichenbachii</name>
    <dbReference type="NCBI Taxonomy" id="996801"/>
    <lineage>
        <taxon>Bacteria</taxon>
        <taxon>Pseudomonadati</taxon>
        <taxon>Bacteroidota</taxon>
        <taxon>Flavobacteriia</taxon>
        <taxon>Flavobacteriales</taxon>
        <taxon>Flavobacteriaceae</taxon>
    </lineage>
</organism>
<sequence length="347" mass="37898">MTKVFKIVVVSGLFLLGSCKVAVKGNDGKDGVDGASAEKTGTIKKEVLPFFIDSVTVKKHLYTLASDDMEGRKSGTAGIEKAAKYIENEYKKIGLTTFEGLDSYRQTFNFTPRRSKEEITSANIIGVLEGKSKKDEYVIISAHYDHLGIRKKEGELDSIYNGANDDASGVTGVLALAEYFKKVGNERTIVFAAFTAEEMGLVGSTQFGKGIDASKFVAGINLEMIGKIPSFGPNTAWLTGFERSDFGKIVQKNLEGSGYQLFPDPYKKFNLFFRSDNASLARLGVPSHTFSTTAIDVDKDYHKASDEAETLNMTIITQTIQAVAKGTESIINGKDTPTRVVLEEKKK</sequence>
<dbReference type="SUPFAM" id="SSF53187">
    <property type="entry name" value="Zn-dependent exopeptidases"/>
    <property type="match status" value="1"/>
</dbReference>
<dbReference type="GO" id="GO:0008235">
    <property type="term" value="F:metalloexopeptidase activity"/>
    <property type="evidence" value="ECO:0007669"/>
    <property type="project" value="InterPro"/>
</dbReference>
<evidence type="ECO:0000313" key="3">
    <source>
        <dbReference type="Proteomes" id="UP000092612"/>
    </source>
</evidence>
<dbReference type="KEGG" id="prn:BW723_01735"/>
<name>A0A1B8TWA8_9FLAO</name>
<dbReference type="PANTHER" id="PTHR12147">
    <property type="entry name" value="METALLOPEPTIDASE M28 FAMILY MEMBER"/>
    <property type="match status" value="1"/>
</dbReference>
<feature type="domain" description="Peptidase M28" evidence="1">
    <location>
        <begin position="123"/>
        <end position="324"/>
    </location>
</feature>
<dbReference type="Gene3D" id="3.40.630.10">
    <property type="entry name" value="Zn peptidases"/>
    <property type="match status" value="1"/>
</dbReference>
<dbReference type="Pfam" id="PF04389">
    <property type="entry name" value="Peptidase_M28"/>
    <property type="match status" value="1"/>
</dbReference>
<dbReference type="InterPro" id="IPR007484">
    <property type="entry name" value="Peptidase_M28"/>
</dbReference>
<dbReference type="RefSeq" id="WP_068363183.1">
    <property type="nucleotide sequence ID" value="NZ_CP019337.1"/>
</dbReference>
<keyword evidence="3" id="KW-1185">Reference proteome</keyword>
<dbReference type="PANTHER" id="PTHR12147:SF26">
    <property type="entry name" value="PEPTIDASE M28 DOMAIN-CONTAINING PROTEIN"/>
    <property type="match status" value="1"/>
</dbReference>
<reference evidence="3" key="1">
    <citation type="submission" date="2016-02" db="EMBL/GenBank/DDBJ databases">
        <title>Paenibacillus sp. LPB0068, isolated from Crassostrea gigas.</title>
        <authorList>
            <person name="Shin S.-K."/>
            <person name="Yi H."/>
        </authorList>
    </citation>
    <scope>NUCLEOTIDE SEQUENCE [LARGE SCALE GENOMIC DNA]</scope>
    <source>
        <strain evidence="3">KCTC 23969</strain>
    </source>
</reference>
<dbReference type="STRING" id="996801.BW723_01735"/>
<dbReference type="EMBL" id="LSFL01000035">
    <property type="protein sequence ID" value="OBY63888.1"/>
    <property type="molecule type" value="Genomic_DNA"/>
</dbReference>
<accession>A0A1B8TWA8</accession>
<protein>
    <submittedName>
        <fullName evidence="2">Peptidase M28</fullName>
    </submittedName>
</protein>
<dbReference type="PROSITE" id="PS51257">
    <property type="entry name" value="PROKAR_LIPOPROTEIN"/>
    <property type="match status" value="1"/>
</dbReference>
<gene>
    <name evidence="2" type="ORF">LPB301_13965</name>
</gene>
<evidence type="ECO:0000259" key="1">
    <source>
        <dbReference type="Pfam" id="PF04389"/>
    </source>
</evidence>
<proteinExistence type="predicted"/>